<proteinExistence type="predicted"/>
<dbReference type="RefSeq" id="WP_043941393.1">
    <property type="nucleotide sequence ID" value="NZ_JWHT01000034.1"/>
</dbReference>
<sequence length="104" mass="11637">MENNIQLIYKIVHARLGNDAHVGISKNGSVTLFITNPNFISAVGKMDINKNLSPFVQPLQRTDAETAFLKDIVACMRECHFFNLGSTISLLHPFDDDKVLFSTK</sequence>
<reference evidence="1 2" key="1">
    <citation type="journal article" date="2015" name="Microbiology (Mosc.)">
        <title>Genomics of the Weissella cibaria species with an examination of its metabolic traits.</title>
        <authorList>
            <person name="Lynch K.M."/>
            <person name="Lucid A."/>
            <person name="Arendt E.K."/>
            <person name="Sleator R.D."/>
            <person name="Lucey B."/>
            <person name="Coffey A."/>
        </authorList>
    </citation>
    <scope>NUCLEOTIDE SEQUENCE [LARGE SCALE GENOMIC DNA]</scope>
    <source>
        <strain evidence="1 2">AB3b</strain>
    </source>
</reference>
<evidence type="ECO:0000313" key="2">
    <source>
        <dbReference type="Proteomes" id="UP000032289"/>
    </source>
</evidence>
<dbReference type="Proteomes" id="UP000032289">
    <property type="component" value="Unassembled WGS sequence"/>
</dbReference>
<accession>A0A0D1LY71</accession>
<name>A0A0D1LY71_9LACO</name>
<comment type="caution">
    <text evidence="1">The sequence shown here is derived from an EMBL/GenBank/DDBJ whole genome shotgun (WGS) entry which is preliminary data.</text>
</comment>
<protein>
    <submittedName>
        <fullName evidence="1">Uncharacterized protein</fullName>
    </submittedName>
</protein>
<dbReference type="PATRIC" id="fig|137591.24.peg.1417"/>
<dbReference type="AlphaFoldDB" id="A0A0D1LY71"/>
<gene>
    <name evidence="1" type="ORF">ab3b_01448</name>
</gene>
<organism evidence="1 2">
    <name type="scientific">Weissella cibaria</name>
    <dbReference type="NCBI Taxonomy" id="137591"/>
    <lineage>
        <taxon>Bacteria</taxon>
        <taxon>Bacillati</taxon>
        <taxon>Bacillota</taxon>
        <taxon>Bacilli</taxon>
        <taxon>Lactobacillales</taxon>
        <taxon>Lactobacillaceae</taxon>
        <taxon>Weissella</taxon>
    </lineage>
</organism>
<evidence type="ECO:0000313" key="1">
    <source>
        <dbReference type="EMBL" id="KIU23437.1"/>
    </source>
</evidence>
<dbReference type="EMBL" id="JWHT01000034">
    <property type="protein sequence ID" value="KIU23437.1"/>
    <property type="molecule type" value="Genomic_DNA"/>
</dbReference>